<protein>
    <recommendedName>
        <fullName evidence="1">Ribosomal protein eL8/eL30/eS12/Gadd45 domain-containing protein</fullName>
    </recommendedName>
</protein>
<dbReference type="RefSeq" id="WP_056941783.1">
    <property type="nucleotide sequence ID" value="NZ_AZCX01000001.1"/>
</dbReference>
<evidence type="ECO:0000313" key="3">
    <source>
        <dbReference type="Proteomes" id="UP000050911"/>
    </source>
</evidence>
<dbReference type="Gene3D" id="3.30.1330.30">
    <property type="match status" value="1"/>
</dbReference>
<dbReference type="Proteomes" id="UP000050911">
    <property type="component" value="Unassembled WGS sequence"/>
</dbReference>
<comment type="caution">
    <text evidence="2">The sequence shown here is derived from an EMBL/GenBank/DDBJ whole genome shotgun (WGS) entry which is preliminary data.</text>
</comment>
<dbReference type="STRING" id="1302272.FC96_GL000366"/>
<accession>A0A0R1HSQ1</accession>
<gene>
    <name evidence="2" type="ORF">FC96_GL000366</name>
</gene>
<name>A0A0R1HSQ1_9LACO</name>
<dbReference type="AlphaFoldDB" id="A0A0R1HSQ1"/>
<dbReference type="SUPFAM" id="SSF55315">
    <property type="entry name" value="L30e-like"/>
    <property type="match status" value="1"/>
</dbReference>
<dbReference type="Pfam" id="PF01248">
    <property type="entry name" value="Ribosomal_L7Ae"/>
    <property type="match status" value="1"/>
</dbReference>
<dbReference type="PATRIC" id="fig|1302272.5.peg.363"/>
<organism evidence="2 3">
    <name type="scientific">Secundilactobacillus kimchicus JCM 15530</name>
    <dbReference type="NCBI Taxonomy" id="1302272"/>
    <lineage>
        <taxon>Bacteria</taxon>
        <taxon>Bacillati</taxon>
        <taxon>Bacillota</taxon>
        <taxon>Bacilli</taxon>
        <taxon>Lactobacillales</taxon>
        <taxon>Lactobacillaceae</taxon>
        <taxon>Secundilactobacillus</taxon>
    </lineage>
</organism>
<dbReference type="InterPro" id="IPR004038">
    <property type="entry name" value="Ribosomal_eL8/eL30/eS12/Gad45"/>
</dbReference>
<dbReference type="OrthoDB" id="9794863at2"/>
<keyword evidence="3" id="KW-1185">Reference proteome</keyword>
<feature type="domain" description="Ribosomal protein eL8/eL30/eS12/Gadd45" evidence="1">
    <location>
        <begin position="6"/>
        <end position="94"/>
    </location>
</feature>
<sequence>METEKALQLLGLIRRASQLVTGENMVLKAIRNQSVTLVLLANDAGPTSAKKIRDKANFYNIAIISAFNKAELSNATGLERTVLAVKNPGFSKKLLELTKTEGA</sequence>
<evidence type="ECO:0000259" key="1">
    <source>
        <dbReference type="Pfam" id="PF01248"/>
    </source>
</evidence>
<proteinExistence type="predicted"/>
<dbReference type="InterPro" id="IPR029064">
    <property type="entry name" value="Ribosomal_eL30-like_sf"/>
</dbReference>
<evidence type="ECO:0000313" key="2">
    <source>
        <dbReference type="EMBL" id="KRK49439.1"/>
    </source>
</evidence>
<reference evidence="2 3" key="1">
    <citation type="journal article" date="2015" name="Genome Announc.">
        <title>Expanding the biotechnology potential of lactobacilli through comparative genomics of 213 strains and associated genera.</title>
        <authorList>
            <person name="Sun Z."/>
            <person name="Harris H.M."/>
            <person name="McCann A."/>
            <person name="Guo C."/>
            <person name="Argimon S."/>
            <person name="Zhang W."/>
            <person name="Yang X."/>
            <person name="Jeffery I.B."/>
            <person name="Cooney J.C."/>
            <person name="Kagawa T.F."/>
            <person name="Liu W."/>
            <person name="Song Y."/>
            <person name="Salvetti E."/>
            <person name="Wrobel A."/>
            <person name="Rasinkangas P."/>
            <person name="Parkhill J."/>
            <person name="Rea M.C."/>
            <person name="O'Sullivan O."/>
            <person name="Ritari J."/>
            <person name="Douillard F.P."/>
            <person name="Paul Ross R."/>
            <person name="Yang R."/>
            <person name="Briner A.E."/>
            <person name="Felis G.E."/>
            <person name="de Vos W.M."/>
            <person name="Barrangou R."/>
            <person name="Klaenhammer T.R."/>
            <person name="Caufield P.W."/>
            <person name="Cui Y."/>
            <person name="Zhang H."/>
            <person name="O'Toole P.W."/>
        </authorList>
    </citation>
    <scope>NUCLEOTIDE SEQUENCE [LARGE SCALE GENOMIC DNA]</scope>
    <source>
        <strain evidence="2 3">JCM 15530</strain>
    </source>
</reference>
<dbReference type="EMBL" id="AZCX01000001">
    <property type="protein sequence ID" value="KRK49439.1"/>
    <property type="molecule type" value="Genomic_DNA"/>
</dbReference>